<name>A0A8J7IUP1_9FLAO</name>
<evidence type="ECO:0000256" key="2">
    <source>
        <dbReference type="ARBA" id="ARBA00022475"/>
    </source>
</evidence>
<sequence length="133" mass="14560">MTTIALLQNPSLFSELSKRFNEGGPFFMSLILICLLLALTFLFFGFFNLRKHPEKSRKMMGLASDVSILGLVFGLLGSIFGLIEAFDAISAMKDIGSARIADGLKVTLLTTLFGSFTFILPRIGIIVLKGLHN</sequence>
<dbReference type="RefSeq" id="WP_199113138.1">
    <property type="nucleotide sequence ID" value="NZ_JAELVQ010000002.1"/>
</dbReference>
<dbReference type="InterPro" id="IPR002898">
    <property type="entry name" value="MotA_ExbB_proton_chnl"/>
</dbReference>
<evidence type="ECO:0000256" key="1">
    <source>
        <dbReference type="ARBA" id="ARBA00004651"/>
    </source>
</evidence>
<feature type="transmembrane region" description="Helical" evidence="7">
    <location>
        <begin position="68"/>
        <end position="86"/>
    </location>
</feature>
<protein>
    <submittedName>
        <fullName evidence="9">MotA/TolQ/ExbB proton channel family protein</fullName>
    </submittedName>
</protein>
<evidence type="ECO:0000313" key="9">
    <source>
        <dbReference type="EMBL" id="MBJ6367030.1"/>
    </source>
</evidence>
<dbReference type="Pfam" id="PF01618">
    <property type="entry name" value="MotA_ExbB"/>
    <property type="match status" value="1"/>
</dbReference>
<dbReference type="EMBL" id="JAELVQ010000002">
    <property type="protein sequence ID" value="MBJ6367030.1"/>
    <property type="molecule type" value="Genomic_DNA"/>
</dbReference>
<comment type="similarity">
    <text evidence="6">Belongs to the exbB/tolQ family.</text>
</comment>
<proteinExistence type="inferred from homology"/>
<evidence type="ECO:0000313" key="10">
    <source>
        <dbReference type="Proteomes" id="UP000610931"/>
    </source>
</evidence>
<keyword evidence="2" id="KW-1003">Cell membrane</keyword>
<evidence type="ECO:0000256" key="6">
    <source>
        <dbReference type="RuleBase" id="RU004057"/>
    </source>
</evidence>
<dbReference type="AlphaFoldDB" id="A0A8J7IUP1"/>
<keyword evidence="10" id="KW-1185">Reference proteome</keyword>
<comment type="caution">
    <text evidence="9">The sequence shown here is derived from an EMBL/GenBank/DDBJ whole genome shotgun (WGS) entry which is preliminary data.</text>
</comment>
<feature type="transmembrane region" description="Helical" evidence="7">
    <location>
        <begin position="26"/>
        <end position="47"/>
    </location>
</feature>
<keyword evidence="6" id="KW-0653">Protein transport</keyword>
<dbReference type="GO" id="GO:0005886">
    <property type="term" value="C:plasma membrane"/>
    <property type="evidence" value="ECO:0007669"/>
    <property type="project" value="UniProtKB-SubCell"/>
</dbReference>
<evidence type="ECO:0000256" key="3">
    <source>
        <dbReference type="ARBA" id="ARBA00022692"/>
    </source>
</evidence>
<gene>
    <name evidence="9" type="ORF">JF259_02905</name>
</gene>
<dbReference type="GO" id="GO:0015031">
    <property type="term" value="P:protein transport"/>
    <property type="evidence" value="ECO:0007669"/>
    <property type="project" value="UniProtKB-KW"/>
</dbReference>
<keyword evidence="6" id="KW-0813">Transport</keyword>
<dbReference type="Proteomes" id="UP000610931">
    <property type="component" value="Unassembled WGS sequence"/>
</dbReference>
<evidence type="ECO:0000256" key="7">
    <source>
        <dbReference type="SAM" id="Phobius"/>
    </source>
</evidence>
<evidence type="ECO:0000256" key="5">
    <source>
        <dbReference type="ARBA" id="ARBA00023136"/>
    </source>
</evidence>
<accession>A0A8J7IUP1</accession>
<reference evidence="9" key="1">
    <citation type="submission" date="2020-12" db="EMBL/GenBank/DDBJ databases">
        <title>Snuella sp. nov., isolated from sediment in Incheon.</title>
        <authorList>
            <person name="Kim W."/>
        </authorList>
    </citation>
    <scope>NUCLEOTIDE SEQUENCE</scope>
    <source>
        <strain evidence="9">CAU 1569</strain>
    </source>
</reference>
<evidence type="ECO:0000256" key="4">
    <source>
        <dbReference type="ARBA" id="ARBA00022989"/>
    </source>
</evidence>
<evidence type="ECO:0000259" key="8">
    <source>
        <dbReference type="Pfam" id="PF01618"/>
    </source>
</evidence>
<keyword evidence="5 7" id="KW-0472">Membrane</keyword>
<comment type="subcellular location">
    <subcellularLocation>
        <location evidence="1">Cell membrane</location>
        <topology evidence="1">Multi-pass membrane protein</topology>
    </subcellularLocation>
    <subcellularLocation>
        <location evidence="6">Membrane</location>
        <topology evidence="6">Multi-pass membrane protein</topology>
    </subcellularLocation>
</comment>
<keyword evidence="4 7" id="KW-1133">Transmembrane helix</keyword>
<feature type="transmembrane region" description="Helical" evidence="7">
    <location>
        <begin position="106"/>
        <end position="128"/>
    </location>
</feature>
<organism evidence="9 10">
    <name type="scientific">Snuella sedimenti</name>
    <dbReference type="NCBI Taxonomy" id="2798802"/>
    <lineage>
        <taxon>Bacteria</taxon>
        <taxon>Pseudomonadati</taxon>
        <taxon>Bacteroidota</taxon>
        <taxon>Flavobacteriia</taxon>
        <taxon>Flavobacteriales</taxon>
        <taxon>Flavobacteriaceae</taxon>
        <taxon>Snuella</taxon>
    </lineage>
</organism>
<keyword evidence="3 7" id="KW-0812">Transmembrane</keyword>
<feature type="domain" description="MotA/TolQ/ExbB proton channel" evidence="8">
    <location>
        <begin position="62"/>
        <end position="118"/>
    </location>
</feature>